<accession>A0ABW1NTN6</accession>
<keyword evidence="2" id="KW-1133">Transmembrane helix</keyword>
<gene>
    <name evidence="3" type="ORF">ACFP1K_36230</name>
</gene>
<dbReference type="RefSeq" id="WP_380762060.1">
    <property type="nucleotide sequence ID" value="NZ_JBHSRF010000095.1"/>
</dbReference>
<organism evidence="3 4">
    <name type="scientific">Sphaerisporangium aureirubrum</name>
    <dbReference type="NCBI Taxonomy" id="1544736"/>
    <lineage>
        <taxon>Bacteria</taxon>
        <taxon>Bacillati</taxon>
        <taxon>Actinomycetota</taxon>
        <taxon>Actinomycetes</taxon>
        <taxon>Streptosporangiales</taxon>
        <taxon>Streptosporangiaceae</taxon>
        <taxon>Sphaerisporangium</taxon>
    </lineage>
</organism>
<keyword evidence="2" id="KW-0472">Membrane</keyword>
<keyword evidence="4" id="KW-1185">Reference proteome</keyword>
<protein>
    <submittedName>
        <fullName evidence="3">Uncharacterized protein</fullName>
    </submittedName>
</protein>
<feature type="transmembrane region" description="Helical" evidence="2">
    <location>
        <begin position="73"/>
        <end position="93"/>
    </location>
</feature>
<keyword evidence="2" id="KW-0812">Transmembrane</keyword>
<reference evidence="4" key="1">
    <citation type="journal article" date="2019" name="Int. J. Syst. Evol. Microbiol.">
        <title>The Global Catalogue of Microorganisms (GCM) 10K type strain sequencing project: providing services to taxonomists for standard genome sequencing and annotation.</title>
        <authorList>
            <consortium name="The Broad Institute Genomics Platform"/>
            <consortium name="The Broad Institute Genome Sequencing Center for Infectious Disease"/>
            <person name="Wu L."/>
            <person name="Ma J."/>
        </authorList>
    </citation>
    <scope>NUCLEOTIDE SEQUENCE [LARGE SCALE GENOMIC DNA]</scope>
    <source>
        <strain evidence="4">JCM 30346</strain>
    </source>
</reference>
<dbReference type="Proteomes" id="UP001596137">
    <property type="component" value="Unassembled WGS sequence"/>
</dbReference>
<feature type="region of interest" description="Disordered" evidence="1">
    <location>
        <begin position="104"/>
        <end position="143"/>
    </location>
</feature>
<evidence type="ECO:0000313" key="3">
    <source>
        <dbReference type="EMBL" id="MFC6086665.1"/>
    </source>
</evidence>
<evidence type="ECO:0000256" key="2">
    <source>
        <dbReference type="SAM" id="Phobius"/>
    </source>
</evidence>
<evidence type="ECO:0000313" key="4">
    <source>
        <dbReference type="Proteomes" id="UP001596137"/>
    </source>
</evidence>
<feature type="region of interest" description="Disordered" evidence="1">
    <location>
        <begin position="1"/>
        <end position="45"/>
    </location>
</feature>
<evidence type="ECO:0000256" key="1">
    <source>
        <dbReference type="SAM" id="MobiDB-lite"/>
    </source>
</evidence>
<proteinExistence type="predicted"/>
<name>A0ABW1NTN6_9ACTN</name>
<feature type="compositionally biased region" description="Gly residues" evidence="1">
    <location>
        <begin position="1"/>
        <end position="13"/>
    </location>
</feature>
<dbReference type="EMBL" id="JBHSRF010000095">
    <property type="protein sequence ID" value="MFC6086665.1"/>
    <property type="molecule type" value="Genomic_DNA"/>
</dbReference>
<feature type="compositionally biased region" description="Low complexity" evidence="1">
    <location>
        <begin position="124"/>
        <end position="133"/>
    </location>
</feature>
<comment type="caution">
    <text evidence="3">The sequence shown here is derived from an EMBL/GenBank/DDBJ whole genome shotgun (WGS) entry which is preliminary data.</text>
</comment>
<feature type="compositionally biased region" description="Low complexity" evidence="1">
    <location>
        <begin position="14"/>
        <end position="24"/>
    </location>
</feature>
<sequence length="307" mass="31458">MATGPIGGSGSSGLSGSTGLAGSSNGPGGPGTGGERSSGVVERPPFVPPGALVPVAPVAVPQPAPTGARKRTVLAAGVAVAVAAIGTAAYFGYQAYSGPNEPLTLPSPIPSVDPQIPEPEDTLPAEPTPAETTMLDSDRTDPKKLGLKEAFGQKRVVLNGRTYVRVKADITAQCGKFAVGTFATALKQQKCTRVLRATYVDARRKYAITTGIAVFPTKAAAVAADRKKNLGKTIWFRGLAGPAGSGADKADISGGYAAGLVWGRYIVFSFATYSDGHTPTKQEKDLGPVSGVLRDHTAGVLEKRLTD</sequence>
<feature type="compositionally biased region" description="Gly residues" evidence="1">
    <location>
        <begin position="25"/>
        <end position="36"/>
    </location>
</feature>